<dbReference type="Proteomes" id="UP000050969">
    <property type="component" value="Unassembled WGS sequence"/>
</dbReference>
<reference evidence="8 9" key="1">
    <citation type="journal article" date="2015" name="Genome Announc.">
        <title>Expanding the biotechnology potential of lactobacilli through comparative genomics of 213 strains and associated genera.</title>
        <authorList>
            <person name="Sun Z."/>
            <person name="Harris H.M."/>
            <person name="McCann A."/>
            <person name="Guo C."/>
            <person name="Argimon S."/>
            <person name="Zhang W."/>
            <person name="Yang X."/>
            <person name="Jeffery I.B."/>
            <person name="Cooney J.C."/>
            <person name="Kagawa T.F."/>
            <person name="Liu W."/>
            <person name="Song Y."/>
            <person name="Salvetti E."/>
            <person name="Wrobel A."/>
            <person name="Rasinkangas P."/>
            <person name="Parkhill J."/>
            <person name="Rea M.C."/>
            <person name="O'Sullivan O."/>
            <person name="Ritari J."/>
            <person name="Douillard F.P."/>
            <person name="Paul Ross R."/>
            <person name="Yang R."/>
            <person name="Briner A.E."/>
            <person name="Felis G.E."/>
            <person name="de Vos W.M."/>
            <person name="Barrangou R."/>
            <person name="Klaenhammer T.R."/>
            <person name="Caufield P.W."/>
            <person name="Cui Y."/>
            <person name="Zhang H."/>
            <person name="O'Toole P.W."/>
        </authorList>
    </citation>
    <scope>NUCLEOTIDE SEQUENCE [LARGE SCALE GENOMIC DNA]</scope>
    <source>
        <strain evidence="8 9">DSM 24301</strain>
    </source>
</reference>
<dbReference type="InterPro" id="IPR007267">
    <property type="entry name" value="GtrA_DPMS_TM"/>
</dbReference>
<dbReference type="PANTHER" id="PTHR38459:SF1">
    <property type="entry name" value="PROPHAGE BACTOPRENOL-LINKED GLUCOSE TRANSLOCASE HOMOLOG"/>
    <property type="match status" value="1"/>
</dbReference>
<evidence type="ECO:0000256" key="1">
    <source>
        <dbReference type="ARBA" id="ARBA00004141"/>
    </source>
</evidence>
<sequence>MPQLQKLFKQAIAFGLVGALNTIITYALYLMLYRHINPTAAMGIGYGLTSIMGLLLNENWVFKAKHQSQLTSVAPRYYLTYALSLVLSLLLTTIWNDWWQFNKTLAPLFSLMVTVPTNFLLSKFWVFKRKDVTISEKTSH</sequence>
<keyword evidence="4 6" id="KW-1133">Transmembrane helix</keyword>
<keyword evidence="3 6" id="KW-0812">Transmembrane</keyword>
<evidence type="ECO:0000256" key="6">
    <source>
        <dbReference type="SAM" id="Phobius"/>
    </source>
</evidence>
<evidence type="ECO:0000313" key="8">
    <source>
        <dbReference type="EMBL" id="KRO15484.1"/>
    </source>
</evidence>
<feature type="transmembrane region" description="Helical" evidence="6">
    <location>
        <begin position="108"/>
        <end position="127"/>
    </location>
</feature>
<evidence type="ECO:0000256" key="5">
    <source>
        <dbReference type="ARBA" id="ARBA00023136"/>
    </source>
</evidence>
<feature type="transmembrane region" description="Helical" evidence="6">
    <location>
        <begin position="38"/>
        <end position="56"/>
    </location>
</feature>
<evidence type="ECO:0000256" key="2">
    <source>
        <dbReference type="ARBA" id="ARBA00009399"/>
    </source>
</evidence>
<evidence type="ECO:0000259" key="7">
    <source>
        <dbReference type="Pfam" id="PF04138"/>
    </source>
</evidence>
<evidence type="ECO:0000313" key="9">
    <source>
        <dbReference type="Proteomes" id="UP000050969"/>
    </source>
</evidence>
<dbReference type="EMBL" id="JQCE01000064">
    <property type="protein sequence ID" value="KRO15484.1"/>
    <property type="molecule type" value="Genomic_DNA"/>
</dbReference>
<comment type="caution">
    <text evidence="8">The sequence shown here is derived from an EMBL/GenBank/DDBJ whole genome shotgun (WGS) entry which is preliminary data.</text>
</comment>
<gene>
    <name evidence="8" type="ORF">IV56_GL002250</name>
</gene>
<dbReference type="GO" id="GO:0000271">
    <property type="term" value="P:polysaccharide biosynthetic process"/>
    <property type="evidence" value="ECO:0007669"/>
    <property type="project" value="InterPro"/>
</dbReference>
<keyword evidence="9" id="KW-1185">Reference proteome</keyword>
<comment type="subcellular location">
    <subcellularLocation>
        <location evidence="1">Membrane</location>
        <topology evidence="1">Multi-pass membrane protein</topology>
    </subcellularLocation>
</comment>
<dbReference type="Pfam" id="PF04138">
    <property type="entry name" value="GtrA_DPMS_TM"/>
    <property type="match status" value="1"/>
</dbReference>
<organism evidence="8 9">
    <name type="scientific">Lacticaseibacillus saniviri JCM 17471 = DSM 24301</name>
    <dbReference type="NCBI Taxonomy" id="1293598"/>
    <lineage>
        <taxon>Bacteria</taxon>
        <taxon>Bacillati</taxon>
        <taxon>Bacillota</taxon>
        <taxon>Bacilli</taxon>
        <taxon>Lactobacillales</taxon>
        <taxon>Lactobacillaceae</taxon>
        <taxon>Lacticaseibacillus</taxon>
    </lineage>
</organism>
<evidence type="ECO:0000256" key="4">
    <source>
        <dbReference type="ARBA" id="ARBA00022989"/>
    </source>
</evidence>
<dbReference type="AlphaFoldDB" id="A0A0R2MRU4"/>
<dbReference type="STRING" id="1293598.IV56_GL002250"/>
<keyword evidence="5 6" id="KW-0472">Membrane</keyword>
<name>A0A0R2MRU4_9LACO</name>
<dbReference type="PATRIC" id="fig|1293598.4.peg.2351"/>
<feature type="transmembrane region" description="Helical" evidence="6">
    <location>
        <begin position="12"/>
        <end position="32"/>
    </location>
</feature>
<protein>
    <submittedName>
        <fullName evidence="8">GtcA family membrane protein</fullName>
    </submittedName>
</protein>
<feature type="domain" description="GtrA/DPMS transmembrane" evidence="7">
    <location>
        <begin position="14"/>
        <end position="127"/>
    </location>
</feature>
<proteinExistence type="inferred from homology"/>
<accession>A0A0R2MRU4</accession>
<feature type="transmembrane region" description="Helical" evidence="6">
    <location>
        <begin position="77"/>
        <end position="96"/>
    </location>
</feature>
<dbReference type="PANTHER" id="PTHR38459">
    <property type="entry name" value="PROPHAGE BACTOPRENOL-LINKED GLUCOSE TRANSLOCASE HOMOLOG"/>
    <property type="match status" value="1"/>
</dbReference>
<evidence type="ECO:0000256" key="3">
    <source>
        <dbReference type="ARBA" id="ARBA00022692"/>
    </source>
</evidence>
<comment type="similarity">
    <text evidence="2">Belongs to the GtrA family.</text>
</comment>
<dbReference type="GO" id="GO:0005886">
    <property type="term" value="C:plasma membrane"/>
    <property type="evidence" value="ECO:0007669"/>
    <property type="project" value="TreeGrafter"/>
</dbReference>
<dbReference type="InterPro" id="IPR051401">
    <property type="entry name" value="GtrA_CellWall_Glycosyl"/>
</dbReference>